<gene>
    <name evidence="3" type="ORF">OEZ85_000973</name>
</gene>
<name>A0ABY8ULX5_TETOB</name>
<dbReference type="Gene3D" id="3.40.630.30">
    <property type="match status" value="1"/>
</dbReference>
<feature type="domain" description="N-acetyltransferase" evidence="2">
    <location>
        <begin position="997"/>
        <end position="1139"/>
    </location>
</feature>
<evidence type="ECO:0000313" key="3">
    <source>
        <dbReference type="EMBL" id="WIA22537.1"/>
    </source>
</evidence>
<dbReference type="CDD" id="cd04301">
    <property type="entry name" value="NAT_SF"/>
    <property type="match status" value="1"/>
</dbReference>
<evidence type="ECO:0000259" key="2">
    <source>
        <dbReference type="PROSITE" id="PS51186"/>
    </source>
</evidence>
<dbReference type="PANTHER" id="PTHR42791">
    <property type="entry name" value="GNAT FAMILY ACETYLTRANSFERASE"/>
    <property type="match status" value="1"/>
</dbReference>
<keyword evidence="4" id="KW-1185">Reference proteome</keyword>
<reference evidence="3 4" key="1">
    <citation type="submission" date="2023-05" db="EMBL/GenBank/DDBJ databases">
        <title>A 100% complete, gapless, phased diploid assembly of the Scenedesmus obliquus UTEX 3031 genome.</title>
        <authorList>
            <person name="Biondi T.C."/>
            <person name="Hanschen E.R."/>
            <person name="Kwon T."/>
            <person name="Eng W."/>
            <person name="Kruse C.P.S."/>
            <person name="Koehler S.I."/>
            <person name="Kunde Y."/>
            <person name="Gleasner C.D."/>
            <person name="You Mak K.T."/>
            <person name="Polle J."/>
            <person name="Hovde B.T."/>
            <person name="Starkenburg S.R."/>
        </authorList>
    </citation>
    <scope>NUCLEOTIDE SEQUENCE [LARGE SCALE GENOMIC DNA]</scope>
    <source>
        <strain evidence="3 4">DOE0152z</strain>
    </source>
</reference>
<protein>
    <recommendedName>
        <fullName evidence="2">N-acetyltransferase domain-containing protein</fullName>
    </recommendedName>
</protein>
<feature type="compositionally biased region" description="Low complexity" evidence="1">
    <location>
        <begin position="539"/>
        <end position="561"/>
    </location>
</feature>
<feature type="compositionally biased region" description="Low complexity" evidence="1">
    <location>
        <begin position="277"/>
        <end position="291"/>
    </location>
</feature>
<evidence type="ECO:0000313" key="4">
    <source>
        <dbReference type="Proteomes" id="UP001244341"/>
    </source>
</evidence>
<dbReference type="PANTHER" id="PTHR42791:SF1">
    <property type="entry name" value="N-ACETYLTRANSFERASE DOMAIN-CONTAINING PROTEIN"/>
    <property type="match status" value="1"/>
</dbReference>
<dbReference type="Proteomes" id="UP001244341">
    <property type="component" value="Chromosome 15b"/>
</dbReference>
<sequence>MAVAPSWPSLSKEVHEIIHRVERLQDMAGGSAAASAMLASHPQLLTRPPAALEQQLLRLAAWLRLDLGQQQQQQQGSGPQAGSQAGSSNLSGLASGCQDLMDLVRTSPGVLFLSQQQVVGQLRAMQTSDAAFSNSNPEYATWQQLQGLVADKPAWEDELAGLQGQQLLTWLQQAAAGWWRLAYLTSDAGGDGSGGIWQAISMGDALAASDVAFVDMFPEARYSSWQVLAQIREEDSSSSSSSSVAAAPGSSPLDSATAPAAAFGPFGYGQADGQTSAAAAAKPSRAVASRSTKPRADTAAQRLQLLQDYARLHPSWEAELRAWEKRTWSTATMAFVPLKARRLDFVLQMAGTPGSGADSSSSSSSSSSGAEDAGSAAAAAAPHPVPDLQMLVTAANKNFLEKFPLFDVWNRLGSAVQAVPRWSAEWQELRGAALLQLLQQVQQLQSPHLAAARQQAFEQRLEFLRGRLAALQQQHGGAGDGVDVAQLAGQSALLRHPSLMNVGVTSIPNSSSSSSSKLFADEEEAAAGAGVKPKKGKGKPAAAVTKQHSRQQQQQRQQQRQHGVELALYRLAHFTSGARAAKAARDLPLQQLLLMPQEQLLQLSPALDPALGAALAQGSTDADARFLEEVYPWLGLKALSPEVRGGLSPKGLKLLEERPDDLLLLQQLAHTWSAWEGQLQGYGPGVLEQLLRRMRDRSKRLQVMVRGGLQRYNSLRSVLLMSEATWQARYPIGQQLADLQAAAAGVPAWERLLSHSPAGDKLLQGIDKLHARRGRLVWLQEQGLTDVACLKVLEWGQGKFAGQYAGYPGDDEMVAQLQGEGGGGDGEGGVEGGEELAGVGLNVDLPGPRSGLAPNKKLQPEGQRICLTVQFEPPSQGGASSVQARQAATAVLVRPGQFSWTEEPAMVCEAAVAVQPAYPAVPAVKAEAMQQQLEQQESPSSILHFNWDQRQTARAAMNTLVQALADDPVNNYFSGSKRVRFVKDEVKGYLKALPGATHFLATADSQAVALWQLMPHETPRNELLAGWTRILKVPPRLWRQLLRLELHYEKAHAQVASDFGDYYYLSFIGTAPEARGKGYGSLLLRCITERADREGRWCLLEATSERSQALYARHGFETYEAYRVSKAAPPVFLMKRPPVAAAAAVAAVGAGKGAGVLGPVALSAAALDLVAAVAAKVAGGPPSSSGPGSDCGSTASSAYISASVVIEDGSMGAGMCCSDKACCSSSAGGVCGEGCACLQEAKLGKLLDLAECPGLEEEAGAAAAAAAEADGTEQAGAGSSSSNQQCETGSSKRAAAGGRIDGCAAE</sequence>
<feature type="region of interest" description="Disordered" evidence="1">
    <location>
        <begin position="505"/>
        <end position="562"/>
    </location>
</feature>
<organism evidence="3 4">
    <name type="scientific">Tetradesmus obliquus</name>
    <name type="common">Green alga</name>
    <name type="synonym">Acutodesmus obliquus</name>
    <dbReference type="NCBI Taxonomy" id="3088"/>
    <lineage>
        <taxon>Eukaryota</taxon>
        <taxon>Viridiplantae</taxon>
        <taxon>Chlorophyta</taxon>
        <taxon>core chlorophytes</taxon>
        <taxon>Chlorophyceae</taxon>
        <taxon>CS clade</taxon>
        <taxon>Sphaeropleales</taxon>
        <taxon>Scenedesmaceae</taxon>
        <taxon>Tetradesmus</taxon>
    </lineage>
</organism>
<dbReference type="InterPro" id="IPR000182">
    <property type="entry name" value="GNAT_dom"/>
</dbReference>
<dbReference type="EMBL" id="CP126222">
    <property type="protein sequence ID" value="WIA22537.1"/>
    <property type="molecule type" value="Genomic_DNA"/>
</dbReference>
<feature type="region of interest" description="Disordered" evidence="1">
    <location>
        <begin position="353"/>
        <end position="381"/>
    </location>
</feature>
<proteinExistence type="predicted"/>
<dbReference type="InterPro" id="IPR016181">
    <property type="entry name" value="Acyl_CoA_acyltransferase"/>
</dbReference>
<dbReference type="PROSITE" id="PS51186">
    <property type="entry name" value="GNAT"/>
    <property type="match status" value="1"/>
</dbReference>
<accession>A0ABY8ULX5</accession>
<feature type="region of interest" description="Disordered" evidence="1">
    <location>
        <begin position="1263"/>
        <end position="1306"/>
    </location>
</feature>
<feature type="compositionally biased region" description="Low complexity" evidence="1">
    <location>
        <begin position="355"/>
        <end position="381"/>
    </location>
</feature>
<feature type="region of interest" description="Disordered" evidence="1">
    <location>
        <begin position="274"/>
        <end position="298"/>
    </location>
</feature>
<evidence type="ECO:0000256" key="1">
    <source>
        <dbReference type="SAM" id="MobiDB-lite"/>
    </source>
</evidence>
<feature type="compositionally biased region" description="Low complexity" evidence="1">
    <location>
        <begin position="1263"/>
        <end position="1282"/>
    </location>
</feature>
<dbReference type="SUPFAM" id="SSF55729">
    <property type="entry name" value="Acyl-CoA N-acyltransferases (Nat)"/>
    <property type="match status" value="1"/>
</dbReference>
<dbReference type="InterPro" id="IPR052523">
    <property type="entry name" value="Trichothecene_AcTrans"/>
</dbReference>
<dbReference type="Pfam" id="PF13508">
    <property type="entry name" value="Acetyltransf_7"/>
    <property type="match status" value="1"/>
</dbReference>
<feature type="region of interest" description="Disordered" evidence="1">
    <location>
        <begin position="70"/>
        <end position="90"/>
    </location>
</feature>